<organism evidence="1 2">
    <name type="scientific">Vibrio mimicus</name>
    <dbReference type="NCBI Taxonomy" id="674"/>
    <lineage>
        <taxon>Bacteria</taxon>
        <taxon>Pseudomonadati</taxon>
        <taxon>Pseudomonadota</taxon>
        <taxon>Gammaproteobacteria</taxon>
        <taxon>Vibrionales</taxon>
        <taxon>Vibrionaceae</taxon>
        <taxon>Vibrio</taxon>
    </lineage>
</organism>
<dbReference type="Gene3D" id="3.40.1260.10">
    <property type="entry name" value="DsrEFH-like"/>
    <property type="match status" value="1"/>
</dbReference>
<dbReference type="GO" id="GO:0016740">
    <property type="term" value="F:transferase activity"/>
    <property type="evidence" value="ECO:0007669"/>
    <property type="project" value="UniProtKB-KW"/>
</dbReference>
<dbReference type="GO" id="GO:1990228">
    <property type="term" value="C:sulfurtransferase complex"/>
    <property type="evidence" value="ECO:0007669"/>
    <property type="project" value="TreeGrafter"/>
</dbReference>
<dbReference type="RefSeq" id="WP_000902453.1">
    <property type="nucleotide sequence ID" value="NZ_CAWMSS010000001.1"/>
</dbReference>
<sequence>MLHIVKHLEKLPLVVAYLLPGDAVLLTENAVYAAAVQSPYRMNMNDQIEWSVLQEDLQARGWLKNVDPRIHIVSMSDFVDLTINHDKSITW</sequence>
<dbReference type="STRING" id="674.VM_13780"/>
<comment type="caution">
    <text evidence="1">The sequence shown here is derived from an EMBL/GenBank/DDBJ whole genome shotgun (WGS) entry which is preliminary data.</text>
</comment>
<dbReference type="AlphaFoldDB" id="A0A2J9V0I3"/>
<dbReference type="Proteomes" id="UP000053748">
    <property type="component" value="Unassembled WGS sequence"/>
</dbReference>
<proteinExistence type="predicted"/>
<dbReference type="NCBIfam" id="TIGR03011">
    <property type="entry name" value="sulf_tusB_dsrH"/>
    <property type="match status" value="1"/>
</dbReference>
<evidence type="ECO:0000313" key="1">
    <source>
        <dbReference type="EMBL" id="PNM57268.1"/>
    </source>
</evidence>
<dbReference type="PANTHER" id="PTHR37526">
    <property type="entry name" value="PROTEIN TUSB"/>
    <property type="match status" value="1"/>
</dbReference>
<gene>
    <name evidence="1" type="primary">dsrH</name>
    <name evidence="1" type="ORF">AL544_014990</name>
</gene>
<dbReference type="InterPro" id="IPR007215">
    <property type="entry name" value="Sulphur_relay_TusB/DsrH"/>
</dbReference>
<accession>A0A2J9V0I3</accession>
<evidence type="ECO:0000313" key="2">
    <source>
        <dbReference type="Proteomes" id="UP000053748"/>
    </source>
</evidence>
<keyword evidence="2" id="KW-1185">Reference proteome</keyword>
<dbReference type="GO" id="GO:0002143">
    <property type="term" value="P:tRNA wobble position uridine thiolation"/>
    <property type="evidence" value="ECO:0007669"/>
    <property type="project" value="InterPro"/>
</dbReference>
<dbReference type="Pfam" id="PF04077">
    <property type="entry name" value="DsrH"/>
    <property type="match status" value="1"/>
</dbReference>
<name>A0A2J9V0I3_VIBMI</name>
<reference evidence="1" key="1">
    <citation type="submission" date="2017-12" db="EMBL/GenBank/DDBJ databases">
        <title>FDA dAtabase for Regulatory Grade micrObial Sequences (FDA-ARGOS): Supporting development and validation of Infectious Disease Dx tests.</title>
        <authorList>
            <person name="Hoffmann M."/>
            <person name="Allard M."/>
            <person name="Evans P."/>
            <person name="Brown E."/>
            <person name="Tallon L.J."/>
            <person name="Sadzewicz L."/>
            <person name="Sengamalay N."/>
            <person name="Ott S."/>
            <person name="Godinez A."/>
            <person name="Nagaraj S."/>
            <person name="Vavikolanu K."/>
            <person name="Aluvathingal J."/>
            <person name="Nadendla S."/>
            <person name="Hobson J."/>
            <person name="Sichtig H."/>
        </authorList>
    </citation>
    <scope>NUCLEOTIDE SEQUENCE [LARGE SCALE GENOMIC DNA]</scope>
    <source>
        <strain evidence="1">FDAARGOS_113</strain>
    </source>
</reference>
<dbReference type="InterPro" id="IPR027396">
    <property type="entry name" value="DsrEFH-like"/>
</dbReference>
<dbReference type="SUPFAM" id="SSF75169">
    <property type="entry name" value="DsrEFH-like"/>
    <property type="match status" value="1"/>
</dbReference>
<protein>
    <submittedName>
        <fullName evidence="1">Sulfurtransferase complex subunit TusB</fullName>
    </submittedName>
</protein>
<dbReference type="OrthoDB" id="9795117at2"/>
<dbReference type="PANTHER" id="PTHR37526:SF1">
    <property type="entry name" value="PROTEIN TUSB"/>
    <property type="match status" value="1"/>
</dbReference>
<dbReference type="EMBL" id="LOSJ02000002">
    <property type="protein sequence ID" value="PNM57268.1"/>
    <property type="molecule type" value="Genomic_DNA"/>
</dbReference>